<evidence type="ECO:0000256" key="1">
    <source>
        <dbReference type="HAMAP-Rule" id="MF_01041"/>
    </source>
</evidence>
<protein>
    <recommendedName>
        <fullName evidence="1">UPF0223 protein ACFQ19_08725</fullName>
    </recommendedName>
</protein>
<evidence type="ECO:0000313" key="3">
    <source>
        <dbReference type="Proteomes" id="UP001597041"/>
    </source>
</evidence>
<dbReference type="SUPFAM" id="SSF158504">
    <property type="entry name" value="BH2638-like"/>
    <property type="match status" value="1"/>
</dbReference>
<dbReference type="Pfam" id="PF05256">
    <property type="entry name" value="UPF0223"/>
    <property type="match status" value="1"/>
</dbReference>
<dbReference type="Gene3D" id="1.10.220.80">
    <property type="entry name" value="BH2638-like"/>
    <property type="match status" value="1"/>
</dbReference>
<reference evidence="3" key="1">
    <citation type="journal article" date="2019" name="Int. J. Syst. Evol. Microbiol.">
        <title>The Global Catalogue of Microorganisms (GCM) 10K type strain sequencing project: providing services to taxonomists for standard genome sequencing and annotation.</title>
        <authorList>
            <consortium name="The Broad Institute Genomics Platform"/>
            <consortium name="The Broad Institute Genome Sequencing Center for Infectious Disease"/>
            <person name="Wu L."/>
            <person name="Ma J."/>
        </authorList>
    </citation>
    <scope>NUCLEOTIDE SEQUENCE [LARGE SCALE GENOMIC DNA]</scope>
    <source>
        <strain evidence="3">CCUG 56608</strain>
    </source>
</reference>
<dbReference type="NCBIfam" id="NF003353">
    <property type="entry name" value="PRK04387.1"/>
    <property type="match status" value="1"/>
</dbReference>
<dbReference type="InterPro" id="IPR007920">
    <property type="entry name" value="UPF0223"/>
</dbReference>
<dbReference type="EMBL" id="JBHTKK010000008">
    <property type="protein sequence ID" value="MFD1066106.1"/>
    <property type="molecule type" value="Genomic_DNA"/>
</dbReference>
<comment type="similarity">
    <text evidence="1">Belongs to the UPF0223 family.</text>
</comment>
<evidence type="ECO:0000313" key="2">
    <source>
        <dbReference type="EMBL" id="MFD1066106.1"/>
    </source>
</evidence>
<dbReference type="InterPro" id="IPR023324">
    <property type="entry name" value="BH2638-like_sf"/>
</dbReference>
<sequence length="89" mass="10730">MNYTYPMDETWSTNEIIDVVNFFSLIEQAYEKNVRREDLLSLYRRFKEIVPSKSEEKQIFEEFKRSSGYSSYHVVKKARESDETLISMK</sequence>
<dbReference type="RefSeq" id="WP_379591688.1">
    <property type="nucleotide sequence ID" value="NZ_JBHTKK010000008.1"/>
</dbReference>
<keyword evidence="3" id="KW-1185">Reference proteome</keyword>
<comment type="caution">
    <text evidence="2">The sequence shown here is derived from an EMBL/GenBank/DDBJ whole genome shotgun (WGS) entry which is preliminary data.</text>
</comment>
<dbReference type="PIRSF" id="PIRSF037260">
    <property type="entry name" value="UPF0223"/>
    <property type="match status" value="1"/>
</dbReference>
<dbReference type="HAMAP" id="MF_01041">
    <property type="entry name" value="UPF0223"/>
    <property type="match status" value="1"/>
</dbReference>
<gene>
    <name evidence="2" type="ORF">ACFQ19_08725</name>
</gene>
<dbReference type="Proteomes" id="UP001597041">
    <property type="component" value="Unassembled WGS sequence"/>
</dbReference>
<proteinExistence type="inferred from homology"/>
<accession>A0ABW3NEP6</accession>
<organism evidence="2 3">
    <name type="scientific">Oceanobacillus locisalsi</name>
    <dbReference type="NCBI Taxonomy" id="546107"/>
    <lineage>
        <taxon>Bacteria</taxon>
        <taxon>Bacillati</taxon>
        <taxon>Bacillota</taxon>
        <taxon>Bacilli</taxon>
        <taxon>Bacillales</taxon>
        <taxon>Bacillaceae</taxon>
        <taxon>Oceanobacillus</taxon>
    </lineage>
</organism>
<name>A0ABW3NEP6_9BACI</name>